<keyword evidence="2" id="KW-1185">Reference proteome</keyword>
<organism evidence="1 2">
    <name type="scientific">Desulfacinum infernum DSM 9756</name>
    <dbReference type="NCBI Taxonomy" id="1121391"/>
    <lineage>
        <taxon>Bacteria</taxon>
        <taxon>Pseudomonadati</taxon>
        <taxon>Thermodesulfobacteriota</taxon>
        <taxon>Syntrophobacteria</taxon>
        <taxon>Syntrophobacterales</taxon>
        <taxon>Syntrophobacteraceae</taxon>
        <taxon>Desulfacinum</taxon>
    </lineage>
</organism>
<evidence type="ECO:0000313" key="1">
    <source>
        <dbReference type="EMBL" id="SHE86448.1"/>
    </source>
</evidence>
<name>A0A1M4WYX3_9BACT</name>
<dbReference type="InterPro" id="IPR022265">
    <property type="entry name" value="CHP03790"/>
</dbReference>
<dbReference type="STRING" id="1121391.SAMN02745206_00937"/>
<dbReference type="AlphaFoldDB" id="A0A1M4WYX3"/>
<dbReference type="EMBL" id="FQVB01000008">
    <property type="protein sequence ID" value="SHE86448.1"/>
    <property type="molecule type" value="Genomic_DNA"/>
</dbReference>
<protein>
    <submittedName>
        <fullName evidence="1">TIGR03790 family protein</fullName>
    </submittedName>
</protein>
<dbReference type="RefSeq" id="WP_073037460.1">
    <property type="nucleotide sequence ID" value="NZ_FQVB01000008.1"/>
</dbReference>
<proteinExistence type="predicted"/>
<sequence length="413" mass="45749">MASLRGLLKLGACLLSLWCLPWPVSCRPGHAALTPRQTLVVANGGLPTSMDLASYYMARRKIPRTHLVRVDAGRGHRISREDYREKILGPVLSAIASAGSPSIRCLVLMDGLPVQVDAPPRPAEEQQRRRLLKKEEAEVRRRLKELQKEEASPLRKDLEGRLREIQEALRRMRRPVESAALESELALALIPSYPLGGWVPNPAYVGAGTKGRWTSPERILVVARLGGVPPEALKKLIDRTLQAEREGLKGIAYFDARWPASRPAPKGSRSAYALYDQSIHKAAEIVRNSGRLPVVVDDGETVFQSGQCLSAALYCGWYSVGKYVDAFDWVPGAVGYHIESTRTWMKNLQAEGVAVTLGPLREPYLQAFPMPHVFFGLLVQEGLTVGEAYLGSLPYLSWQMILVGDPLYRPFGK</sequence>
<gene>
    <name evidence="1" type="ORF">SAMN02745206_00937</name>
</gene>
<dbReference type="NCBIfam" id="TIGR03790">
    <property type="entry name" value="TIGR03790 family protein"/>
    <property type="match status" value="1"/>
</dbReference>
<dbReference type="Proteomes" id="UP000184076">
    <property type="component" value="Unassembled WGS sequence"/>
</dbReference>
<accession>A0A1M4WYX3</accession>
<reference evidence="2" key="1">
    <citation type="submission" date="2016-11" db="EMBL/GenBank/DDBJ databases">
        <authorList>
            <person name="Varghese N."/>
            <person name="Submissions S."/>
        </authorList>
    </citation>
    <scope>NUCLEOTIDE SEQUENCE [LARGE SCALE GENOMIC DNA]</scope>
    <source>
        <strain evidence="2">DSM 9756</strain>
    </source>
</reference>
<evidence type="ECO:0000313" key="2">
    <source>
        <dbReference type="Proteomes" id="UP000184076"/>
    </source>
</evidence>